<sequence length="461" mass="52243">MPKAEMINGFEAVLFLEDQYVVRQMRFAEFEAVLDGVVPMPDLADAESFAVYAVMDEQLQVRATVFFKIYFDEEGRADPEWNLPLRRLARIAGPGPDLGAGPVRLACRSQCPISWHLADLWDPDMRPGGNDFQVIRKALKDNRLGFERVAEGTGEGVPSLKSAGYRELPVHDQYSDTDSEELSDEDALSFSDELQATPERDGTGVDHRTRLARLLRDQRLRIKALSSQHETEIGDLVRAQRLEQQAHKNRTQVLEQKLQQVSVLSDQLKARLKERGEQVLKLQSSVDELKQQIRLLQKQAAVSAASGKAGSTDEDRNASRLRAELSIVKEQLQRREAELQMRSEREEQLRAEIQTAQAQLEDHDDMEIITRLSELDVVFVVYHPGAGHLTLPAADLKTYSEKPLAYAASRCFVTEQNYKHWLEHYETPLCEVCGKTVERVTVPADYEHGEDNRCAAHKVEL</sequence>
<evidence type="ECO:0000313" key="3">
    <source>
        <dbReference type="Proteomes" id="UP001501337"/>
    </source>
</evidence>
<name>A0ABP7NK18_9GAMM</name>
<comment type="caution">
    <text evidence="2">The sequence shown here is derived from an EMBL/GenBank/DDBJ whole genome shotgun (WGS) entry which is preliminary data.</text>
</comment>
<accession>A0ABP7NK18</accession>
<feature type="coiled-coil region" evidence="1">
    <location>
        <begin position="272"/>
        <end position="366"/>
    </location>
</feature>
<evidence type="ECO:0008006" key="4">
    <source>
        <dbReference type="Google" id="ProtNLM"/>
    </source>
</evidence>
<keyword evidence="1" id="KW-0175">Coiled coil</keyword>
<evidence type="ECO:0000256" key="1">
    <source>
        <dbReference type="SAM" id="Coils"/>
    </source>
</evidence>
<reference evidence="3" key="1">
    <citation type="journal article" date="2019" name="Int. J. Syst. Evol. Microbiol.">
        <title>The Global Catalogue of Microorganisms (GCM) 10K type strain sequencing project: providing services to taxonomists for standard genome sequencing and annotation.</title>
        <authorList>
            <consortium name="The Broad Institute Genomics Platform"/>
            <consortium name="The Broad Institute Genome Sequencing Center for Infectious Disease"/>
            <person name="Wu L."/>
            <person name="Ma J."/>
        </authorList>
    </citation>
    <scope>NUCLEOTIDE SEQUENCE [LARGE SCALE GENOMIC DNA]</scope>
    <source>
        <strain evidence="3">JCM 17555</strain>
    </source>
</reference>
<proteinExistence type="predicted"/>
<dbReference type="Proteomes" id="UP001501337">
    <property type="component" value="Unassembled WGS sequence"/>
</dbReference>
<keyword evidence="3" id="KW-1185">Reference proteome</keyword>
<dbReference type="EMBL" id="BAABBO010000001">
    <property type="protein sequence ID" value="GAA3948690.1"/>
    <property type="molecule type" value="Genomic_DNA"/>
</dbReference>
<organism evidence="2 3">
    <name type="scientific">Allohahella marinimesophila</name>
    <dbReference type="NCBI Taxonomy" id="1054972"/>
    <lineage>
        <taxon>Bacteria</taxon>
        <taxon>Pseudomonadati</taxon>
        <taxon>Pseudomonadota</taxon>
        <taxon>Gammaproteobacteria</taxon>
        <taxon>Oceanospirillales</taxon>
        <taxon>Hahellaceae</taxon>
        <taxon>Allohahella</taxon>
    </lineage>
</organism>
<evidence type="ECO:0000313" key="2">
    <source>
        <dbReference type="EMBL" id="GAA3948690.1"/>
    </source>
</evidence>
<protein>
    <recommendedName>
        <fullName evidence="4">DNA repair ATPase</fullName>
    </recommendedName>
</protein>
<dbReference type="RefSeq" id="WP_344802914.1">
    <property type="nucleotide sequence ID" value="NZ_BAABBO010000001.1"/>
</dbReference>
<gene>
    <name evidence="2" type="ORF">GCM10022278_04870</name>
</gene>